<dbReference type="InterPro" id="IPR004274">
    <property type="entry name" value="FCP1_dom"/>
</dbReference>
<gene>
    <name evidence="14" type="ORF">CEUSTIGMA_g4402.t1</name>
</gene>
<keyword evidence="9 12" id="KW-0811">Translocation</keyword>
<evidence type="ECO:0000313" key="15">
    <source>
        <dbReference type="Proteomes" id="UP000232323"/>
    </source>
</evidence>
<dbReference type="Proteomes" id="UP000232323">
    <property type="component" value="Unassembled WGS sequence"/>
</dbReference>
<dbReference type="SUPFAM" id="SSF56784">
    <property type="entry name" value="HAD-like"/>
    <property type="match status" value="1"/>
</dbReference>
<dbReference type="PROSITE" id="PS50969">
    <property type="entry name" value="FCP1"/>
    <property type="match status" value="1"/>
</dbReference>
<dbReference type="FunFam" id="3.40.50.1000:FF:000019">
    <property type="entry name" value="Mitochondrial import inner membrane translocase subunit TIM50"/>
    <property type="match status" value="1"/>
</dbReference>
<evidence type="ECO:0000256" key="10">
    <source>
        <dbReference type="ARBA" id="ARBA00023128"/>
    </source>
</evidence>
<keyword evidence="7 12" id="KW-0809">Transit peptide</keyword>
<dbReference type="OrthoDB" id="287041at2759"/>
<evidence type="ECO:0000256" key="1">
    <source>
        <dbReference type="ARBA" id="ARBA00004434"/>
    </source>
</evidence>
<reference evidence="14 15" key="1">
    <citation type="submission" date="2017-08" db="EMBL/GenBank/DDBJ databases">
        <title>Acidophilic green algal genome provides insights into adaptation to an acidic environment.</title>
        <authorList>
            <person name="Hirooka S."/>
            <person name="Hirose Y."/>
            <person name="Kanesaki Y."/>
            <person name="Higuchi S."/>
            <person name="Fujiwara T."/>
            <person name="Onuma R."/>
            <person name="Era A."/>
            <person name="Ohbayashi R."/>
            <person name="Uzuka A."/>
            <person name="Nozaki H."/>
            <person name="Yoshikawa H."/>
            <person name="Miyagishima S.Y."/>
        </authorList>
    </citation>
    <scope>NUCLEOTIDE SEQUENCE [LARGE SCALE GENOMIC DNA]</scope>
    <source>
        <strain evidence="14 15">NIES-2499</strain>
    </source>
</reference>
<dbReference type="Pfam" id="PF03031">
    <property type="entry name" value="NIF"/>
    <property type="match status" value="1"/>
</dbReference>
<dbReference type="InterPro" id="IPR050365">
    <property type="entry name" value="TIM50"/>
</dbReference>
<keyword evidence="4" id="KW-0812">Transmembrane</keyword>
<keyword evidence="5" id="KW-0999">Mitochondrion inner membrane</keyword>
<evidence type="ECO:0000256" key="5">
    <source>
        <dbReference type="ARBA" id="ARBA00022792"/>
    </source>
</evidence>
<sequence length="387" mass="43912">MKRLVQILSGQQSLWHRSFGELGPQQSLQSSWVSPHQASTSGNMNASSSLRARFATGASGADVKSVMEGAAEQRLLRIKAAHEAGIDAAEKGLHGSQGEPKTSVIGRVLQSLVLLTAGTAVGGSAYYSYFYSAKEVETMVRETKDKQENDYLGSSYWWVPVMEEVYVPWRKWIENQLKTFRDPTYDRLLPDMRPEMKQMGIKTLVLDLNDVLVSKQWTRKKGWTLYKRPGAQDFLFEMGQYFEIVIFTDEPSAYAIPVINKLDKQQVVPYRLFRPETQYHEGKHVRDLSKLNRDLSQVLFISADPDAYMFQPGNTLKLKPWKDDPSDTTLLDLLPMLQMVALKGVKDVRDVVKAYDGEEDVAKAFKKRMQSMAQTQPKAKQGLLSFR</sequence>
<keyword evidence="6 12" id="KW-0653">Protein transport</keyword>
<evidence type="ECO:0000313" key="14">
    <source>
        <dbReference type="EMBL" id="GAX76955.1"/>
    </source>
</evidence>
<dbReference type="InterPro" id="IPR036412">
    <property type="entry name" value="HAD-like_sf"/>
</dbReference>
<keyword evidence="10 12" id="KW-0496">Mitochondrion</keyword>
<evidence type="ECO:0000256" key="4">
    <source>
        <dbReference type="ARBA" id="ARBA00022692"/>
    </source>
</evidence>
<evidence type="ECO:0000256" key="8">
    <source>
        <dbReference type="ARBA" id="ARBA00022989"/>
    </source>
</evidence>
<dbReference type="AlphaFoldDB" id="A0A250X1M3"/>
<proteinExistence type="inferred from homology"/>
<dbReference type="InterPro" id="IPR023214">
    <property type="entry name" value="HAD_sf"/>
</dbReference>
<keyword evidence="11" id="KW-0472">Membrane</keyword>
<comment type="function">
    <text evidence="12">Essential component of the TIM23 complex, a complex that mediates the translocation of transit peptide-containing proteins across the mitochondrial inner membrane.</text>
</comment>
<accession>A0A250X1M3</accession>
<keyword evidence="8" id="KW-1133">Transmembrane helix</keyword>
<dbReference type="SMART" id="SM00577">
    <property type="entry name" value="CPDc"/>
    <property type="match status" value="1"/>
</dbReference>
<dbReference type="GO" id="GO:0005744">
    <property type="term" value="C:TIM23 mitochondrial import inner membrane translocase complex"/>
    <property type="evidence" value="ECO:0007669"/>
    <property type="project" value="UniProtKB-UniRule"/>
</dbReference>
<evidence type="ECO:0000256" key="3">
    <source>
        <dbReference type="ARBA" id="ARBA00022448"/>
    </source>
</evidence>
<evidence type="ECO:0000256" key="9">
    <source>
        <dbReference type="ARBA" id="ARBA00023010"/>
    </source>
</evidence>
<evidence type="ECO:0000256" key="11">
    <source>
        <dbReference type="ARBA" id="ARBA00023136"/>
    </source>
</evidence>
<protein>
    <recommendedName>
        <fullName evidence="12">Mitochondrial import inner membrane translocase subunit TIM50</fullName>
    </recommendedName>
</protein>
<comment type="subunit">
    <text evidence="12">Component of the TIM23 complex.</text>
</comment>
<evidence type="ECO:0000256" key="12">
    <source>
        <dbReference type="RuleBase" id="RU365079"/>
    </source>
</evidence>
<dbReference type="STRING" id="1157962.A0A250X1M3"/>
<comment type="similarity">
    <text evidence="2 12">Belongs to the TIM50 family.</text>
</comment>
<evidence type="ECO:0000256" key="7">
    <source>
        <dbReference type="ARBA" id="ARBA00022946"/>
    </source>
</evidence>
<feature type="domain" description="FCP1 homology" evidence="13">
    <location>
        <begin position="197"/>
        <end position="340"/>
    </location>
</feature>
<dbReference type="Gene3D" id="3.40.50.1000">
    <property type="entry name" value="HAD superfamily/HAD-like"/>
    <property type="match status" value="1"/>
</dbReference>
<dbReference type="EMBL" id="BEGY01000021">
    <property type="protein sequence ID" value="GAX76955.1"/>
    <property type="molecule type" value="Genomic_DNA"/>
</dbReference>
<keyword evidence="15" id="KW-1185">Reference proteome</keyword>
<dbReference type="PANTHER" id="PTHR12210">
    <property type="entry name" value="DULLARD PROTEIN PHOSPHATASE"/>
    <property type="match status" value="1"/>
</dbReference>
<comment type="caution">
    <text evidence="14">The sequence shown here is derived from an EMBL/GenBank/DDBJ whole genome shotgun (WGS) entry which is preliminary data.</text>
</comment>
<evidence type="ECO:0000256" key="6">
    <source>
        <dbReference type="ARBA" id="ARBA00022927"/>
    </source>
</evidence>
<dbReference type="CDD" id="cd07521">
    <property type="entry name" value="HAD_FCP1-like"/>
    <property type="match status" value="1"/>
</dbReference>
<dbReference type="GO" id="GO:0015031">
    <property type="term" value="P:protein transport"/>
    <property type="evidence" value="ECO:0007669"/>
    <property type="project" value="UniProtKB-KW"/>
</dbReference>
<name>A0A250X1M3_9CHLO</name>
<comment type="subcellular location">
    <subcellularLocation>
        <location evidence="1 12">Mitochondrion inner membrane</location>
        <topology evidence="1 12">Single-pass membrane protein</topology>
    </subcellularLocation>
</comment>
<organism evidence="14 15">
    <name type="scientific">Chlamydomonas eustigma</name>
    <dbReference type="NCBI Taxonomy" id="1157962"/>
    <lineage>
        <taxon>Eukaryota</taxon>
        <taxon>Viridiplantae</taxon>
        <taxon>Chlorophyta</taxon>
        <taxon>core chlorophytes</taxon>
        <taxon>Chlorophyceae</taxon>
        <taxon>CS clade</taxon>
        <taxon>Chlamydomonadales</taxon>
        <taxon>Chlamydomonadaceae</taxon>
        <taxon>Chlamydomonas</taxon>
    </lineage>
</organism>
<evidence type="ECO:0000256" key="2">
    <source>
        <dbReference type="ARBA" id="ARBA00006344"/>
    </source>
</evidence>
<keyword evidence="3 12" id="KW-0813">Transport</keyword>
<evidence type="ECO:0000259" key="13">
    <source>
        <dbReference type="PROSITE" id="PS50969"/>
    </source>
</evidence>